<feature type="region of interest" description="Disordered" evidence="1">
    <location>
        <begin position="243"/>
        <end position="289"/>
    </location>
</feature>
<feature type="compositionally biased region" description="Low complexity" evidence="1">
    <location>
        <begin position="116"/>
        <end position="138"/>
    </location>
</feature>
<feature type="compositionally biased region" description="Polar residues" evidence="1">
    <location>
        <begin position="386"/>
        <end position="402"/>
    </location>
</feature>
<feature type="region of interest" description="Disordered" evidence="1">
    <location>
        <begin position="111"/>
        <end position="176"/>
    </location>
</feature>
<sequence>MILIRRLLRLRGGMQGSGKANGKQRPKDDEKEQTSDPFPPLTAPPPRHPRFQQAFYAAQLTNGDLDEAAEGSDCSVERTKTRGWYKLTGSPHLRDICCELLDKANQNRLAKSTLQPSASSAAAAPPPAANSMGAAPACSPLPSPLPSSRRLAGEEKEKQRAGVPFPPLTPPSPPDPNVGWAHCMAQLTDGDLNAARAASGCTIEWVPVPKRSGYYCKMTGSGEARDACRVVLDAADLIRRGIQPASEPSSSSAAPASAPVDPPPPHPATGSPPPDTAHEETTAPSQREDKAAADRGLLGLACPSLCPAASAGGWLAPPRARQGKGAAPVTSQMTIPTRAISKTPRRQPLECHIWRPKSVRRSGRRKKTPRSSIGSMSTCRHKRTRSGSLQRASTQSTRPTTS</sequence>
<feature type="region of interest" description="Disordered" evidence="1">
    <location>
        <begin position="316"/>
        <end position="402"/>
    </location>
</feature>
<gene>
    <name evidence="2" type="ORF">Vbra_8903</name>
</gene>
<organism evidence="2 3">
    <name type="scientific">Vitrella brassicaformis (strain CCMP3155)</name>
    <dbReference type="NCBI Taxonomy" id="1169540"/>
    <lineage>
        <taxon>Eukaryota</taxon>
        <taxon>Sar</taxon>
        <taxon>Alveolata</taxon>
        <taxon>Colpodellida</taxon>
        <taxon>Vitrellaceae</taxon>
        <taxon>Vitrella</taxon>
    </lineage>
</organism>
<name>A0A0G4F948_VITBC</name>
<dbReference type="AlphaFoldDB" id="A0A0G4F948"/>
<evidence type="ECO:0000313" key="3">
    <source>
        <dbReference type="Proteomes" id="UP000041254"/>
    </source>
</evidence>
<feature type="compositionally biased region" description="Low complexity" evidence="1">
    <location>
        <begin position="244"/>
        <end position="259"/>
    </location>
</feature>
<feature type="compositionally biased region" description="Basic and acidic residues" evidence="1">
    <location>
        <begin position="25"/>
        <end position="34"/>
    </location>
</feature>
<proteinExistence type="predicted"/>
<feature type="compositionally biased region" description="Basic and acidic residues" evidence="1">
    <location>
        <begin position="276"/>
        <end position="289"/>
    </location>
</feature>
<feature type="region of interest" description="Disordered" evidence="1">
    <location>
        <begin position="13"/>
        <end position="49"/>
    </location>
</feature>
<feature type="compositionally biased region" description="Pro residues" evidence="1">
    <location>
        <begin position="260"/>
        <end position="275"/>
    </location>
</feature>
<evidence type="ECO:0000313" key="2">
    <source>
        <dbReference type="EMBL" id="CEM08880.1"/>
    </source>
</evidence>
<accession>A0A0G4F948</accession>
<feature type="compositionally biased region" description="Basic and acidic residues" evidence="1">
    <location>
        <begin position="151"/>
        <end position="160"/>
    </location>
</feature>
<keyword evidence="3" id="KW-1185">Reference proteome</keyword>
<dbReference type="Proteomes" id="UP000041254">
    <property type="component" value="Unassembled WGS sequence"/>
</dbReference>
<evidence type="ECO:0000256" key="1">
    <source>
        <dbReference type="SAM" id="MobiDB-lite"/>
    </source>
</evidence>
<dbReference type="EMBL" id="CDMY01000388">
    <property type="protein sequence ID" value="CEM08880.1"/>
    <property type="molecule type" value="Genomic_DNA"/>
</dbReference>
<feature type="compositionally biased region" description="Basic residues" evidence="1">
    <location>
        <begin position="354"/>
        <end position="369"/>
    </location>
</feature>
<reference evidence="2 3" key="1">
    <citation type="submission" date="2014-11" db="EMBL/GenBank/DDBJ databases">
        <authorList>
            <person name="Zhu J."/>
            <person name="Qi W."/>
            <person name="Song R."/>
        </authorList>
    </citation>
    <scope>NUCLEOTIDE SEQUENCE [LARGE SCALE GENOMIC DNA]</scope>
</reference>
<protein>
    <submittedName>
        <fullName evidence="2">Uncharacterized protein</fullName>
    </submittedName>
</protein>
<dbReference type="InParanoid" id="A0A0G4F948"/>
<dbReference type="VEuPathDB" id="CryptoDB:Vbra_8903"/>
<feature type="compositionally biased region" description="Pro residues" evidence="1">
    <location>
        <begin position="37"/>
        <end position="46"/>
    </location>
</feature>
<feature type="compositionally biased region" description="Pro residues" evidence="1">
    <location>
        <begin position="164"/>
        <end position="176"/>
    </location>
</feature>